<keyword evidence="2" id="KW-0732">Signal</keyword>
<evidence type="ECO:0000313" key="4">
    <source>
        <dbReference type="Proteomes" id="UP001303473"/>
    </source>
</evidence>
<evidence type="ECO:0008006" key="5">
    <source>
        <dbReference type="Google" id="ProtNLM"/>
    </source>
</evidence>
<organism evidence="3 4">
    <name type="scientific">Diplogelasinospora grovesii</name>
    <dbReference type="NCBI Taxonomy" id="303347"/>
    <lineage>
        <taxon>Eukaryota</taxon>
        <taxon>Fungi</taxon>
        <taxon>Dikarya</taxon>
        <taxon>Ascomycota</taxon>
        <taxon>Pezizomycotina</taxon>
        <taxon>Sordariomycetes</taxon>
        <taxon>Sordariomycetidae</taxon>
        <taxon>Sordariales</taxon>
        <taxon>Diplogelasinosporaceae</taxon>
        <taxon>Diplogelasinospora</taxon>
    </lineage>
</organism>
<dbReference type="Gene3D" id="3.40.710.10">
    <property type="entry name" value="DD-peptidase/beta-lactamase superfamily"/>
    <property type="match status" value="1"/>
</dbReference>
<keyword evidence="1" id="KW-0175">Coiled coil</keyword>
<dbReference type="SUPFAM" id="SSF56601">
    <property type="entry name" value="beta-lactamase/transpeptidase-like"/>
    <property type="match status" value="1"/>
</dbReference>
<comment type="caution">
    <text evidence="3">The sequence shown here is derived from an EMBL/GenBank/DDBJ whole genome shotgun (WGS) entry which is preliminary data.</text>
</comment>
<sequence>MCARLRMSSVTIFLLLAADNLGQIGKVTDVSSILSNHAAIANPSISERSYGLGWVRTQLPGVVRLIGDNAGLWEIKDSPLLGSKDRSLLMIYHQGATVGYYSFMALFPETDSAVVVLTNAIGLSDTADWIARALIQDLFNFTDSRDYAALAKEANKRALGEFEQLSAEVSSLRAACLDSDPSPLAINSFVGRYTNKKLELFFINILSYPGDRSDRSDRLKDQTYELRYLYRSTFKWSLIHDELKKRGRYNAALATFYLLEFEVHGDTSDPDLLESVEVFKRDE</sequence>
<dbReference type="AlphaFoldDB" id="A0AAN6N294"/>
<dbReference type="InterPro" id="IPR012338">
    <property type="entry name" value="Beta-lactam/transpept-like"/>
</dbReference>
<evidence type="ECO:0000256" key="2">
    <source>
        <dbReference type="SAM" id="SignalP"/>
    </source>
</evidence>
<dbReference type="EMBL" id="MU853858">
    <property type="protein sequence ID" value="KAK3937271.1"/>
    <property type="molecule type" value="Genomic_DNA"/>
</dbReference>
<keyword evidence="4" id="KW-1185">Reference proteome</keyword>
<name>A0AAN6N294_9PEZI</name>
<feature type="chain" id="PRO_5042817610" description="Beta-lactamase-related domain-containing protein" evidence="2">
    <location>
        <begin position="23"/>
        <end position="283"/>
    </location>
</feature>
<dbReference type="Proteomes" id="UP001303473">
    <property type="component" value="Unassembled WGS sequence"/>
</dbReference>
<accession>A0AAN6N294</accession>
<protein>
    <recommendedName>
        <fullName evidence="5">Beta-lactamase-related domain-containing protein</fullName>
    </recommendedName>
</protein>
<feature type="coiled-coil region" evidence="1">
    <location>
        <begin position="148"/>
        <end position="175"/>
    </location>
</feature>
<reference evidence="4" key="1">
    <citation type="journal article" date="2023" name="Mol. Phylogenet. Evol.">
        <title>Genome-scale phylogeny and comparative genomics of the fungal order Sordariales.</title>
        <authorList>
            <person name="Hensen N."/>
            <person name="Bonometti L."/>
            <person name="Westerberg I."/>
            <person name="Brannstrom I.O."/>
            <person name="Guillou S."/>
            <person name="Cros-Aarteil S."/>
            <person name="Calhoun S."/>
            <person name="Haridas S."/>
            <person name="Kuo A."/>
            <person name="Mondo S."/>
            <person name="Pangilinan J."/>
            <person name="Riley R."/>
            <person name="LaButti K."/>
            <person name="Andreopoulos B."/>
            <person name="Lipzen A."/>
            <person name="Chen C."/>
            <person name="Yan M."/>
            <person name="Daum C."/>
            <person name="Ng V."/>
            <person name="Clum A."/>
            <person name="Steindorff A."/>
            <person name="Ohm R.A."/>
            <person name="Martin F."/>
            <person name="Silar P."/>
            <person name="Natvig D.O."/>
            <person name="Lalanne C."/>
            <person name="Gautier V."/>
            <person name="Ament-Velasquez S.L."/>
            <person name="Kruys A."/>
            <person name="Hutchinson M.I."/>
            <person name="Powell A.J."/>
            <person name="Barry K."/>
            <person name="Miller A.N."/>
            <person name="Grigoriev I.V."/>
            <person name="Debuchy R."/>
            <person name="Gladieux P."/>
            <person name="Hiltunen Thoren M."/>
            <person name="Johannesson H."/>
        </authorList>
    </citation>
    <scope>NUCLEOTIDE SEQUENCE [LARGE SCALE GENOMIC DNA]</scope>
    <source>
        <strain evidence="4">CBS 340.73</strain>
    </source>
</reference>
<evidence type="ECO:0000313" key="3">
    <source>
        <dbReference type="EMBL" id="KAK3937271.1"/>
    </source>
</evidence>
<proteinExistence type="predicted"/>
<evidence type="ECO:0000256" key="1">
    <source>
        <dbReference type="SAM" id="Coils"/>
    </source>
</evidence>
<feature type="signal peptide" evidence="2">
    <location>
        <begin position="1"/>
        <end position="22"/>
    </location>
</feature>
<gene>
    <name evidence="3" type="ORF">QBC46DRAFT_416456</name>
</gene>